<dbReference type="AlphaFoldDB" id="A0A803T3R9"/>
<reference evidence="12" key="3">
    <citation type="submission" date="2025-09" db="UniProtKB">
        <authorList>
            <consortium name="Ensembl"/>
        </authorList>
    </citation>
    <scope>IDENTIFICATION</scope>
</reference>
<evidence type="ECO:0000256" key="2">
    <source>
        <dbReference type="ARBA" id="ARBA00006339"/>
    </source>
</evidence>
<dbReference type="GO" id="GO:0008146">
    <property type="term" value="F:sulfotransferase activity"/>
    <property type="evidence" value="ECO:0000318"/>
    <property type="project" value="GO_Central"/>
</dbReference>
<evidence type="ECO:0000256" key="1">
    <source>
        <dbReference type="ARBA" id="ARBA00004323"/>
    </source>
</evidence>
<keyword evidence="5 11" id="KW-0735">Signal-anchor</keyword>
<dbReference type="GO" id="GO:0030166">
    <property type="term" value="P:proteoglycan biosynthetic process"/>
    <property type="evidence" value="ECO:0000318"/>
    <property type="project" value="GO_Central"/>
</dbReference>
<reference evidence="12" key="2">
    <citation type="submission" date="2025-08" db="UniProtKB">
        <authorList>
            <consortium name="Ensembl"/>
        </authorList>
    </citation>
    <scope>IDENTIFICATION</scope>
</reference>
<dbReference type="GeneTree" id="ENSGT00940000165474"/>
<organism evidence="12 13">
    <name type="scientific">Anolis carolinensis</name>
    <name type="common">Green anole</name>
    <name type="synonym">American chameleon</name>
    <dbReference type="NCBI Taxonomy" id="28377"/>
    <lineage>
        <taxon>Eukaryota</taxon>
        <taxon>Metazoa</taxon>
        <taxon>Chordata</taxon>
        <taxon>Craniata</taxon>
        <taxon>Vertebrata</taxon>
        <taxon>Euteleostomi</taxon>
        <taxon>Lepidosauria</taxon>
        <taxon>Squamata</taxon>
        <taxon>Bifurcata</taxon>
        <taxon>Unidentata</taxon>
        <taxon>Episquamata</taxon>
        <taxon>Toxicofera</taxon>
        <taxon>Iguania</taxon>
        <taxon>Dactyloidae</taxon>
        <taxon>Anolis</taxon>
    </lineage>
</organism>
<dbReference type="RefSeq" id="XP_008102590.1">
    <property type="nucleotide sequence ID" value="XM_008104383.3"/>
</dbReference>
<sequence>MNHLLEKLFIFLLFIILLGSFFLGLFPVWKMKMTGFEDIWLKKQRNRRDILNNTCLKNSSSSSEWQLEHNVAWQLFVDENHKFIYCEVPKVGCSNWKKIILLFTLNLSRDTTEVNHERIHTTKLLKRLSTYPPEQQMELLNTYTKVMFSRHPLERLVSAYRDKFLHSEPYYSITVANEIKVFSRKDINSTNKITFQEFVNYLVTRNQSDMDIHWKPMFLLCDPCNIHYDILGKLETLAEDVDHVLRRIGAPESLHYPNGKMNSSEKRTSKAITSAYIKQLSFEQMQKVKQVYQKDFSLFNYSCN</sequence>
<dbReference type="PANTHER" id="PTHR12137">
    <property type="entry name" value="CARBOHYDRATE SULFOTRANSFERASE"/>
    <property type="match status" value="1"/>
</dbReference>
<keyword evidence="7 11" id="KW-0333">Golgi apparatus</keyword>
<accession>A0A803T3R9</accession>
<dbReference type="InterPro" id="IPR018011">
    <property type="entry name" value="Carb_sulfotrans_8-10"/>
</dbReference>
<keyword evidence="3 11" id="KW-0808">Transferase</keyword>
<dbReference type="Pfam" id="PF03567">
    <property type="entry name" value="Sulfotransfer_2"/>
    <property type="match status" value="1"/>
</dbReference>
<evidence type="ECO:0000256" key="6">
    <source>
        <dbReference type="ARBA" id="ARBA00022989"/>
    </source>
</evidence>
<keyword evidence="4 11" id="KW-0812">Transmembrane</keyword>
<dbReference type="Proteomes" id="UP000001646">
    <property type="component" value="Chromosome 1"/>
</dbReference>
<dbReference type="InterPro" id="IPR018247">
    <property type="entry name" value="EF_Hand_1_Ca_BS"/>
</dbReference>
<evidence type="ECO:0000256" key="4">
    <source>
        <dbReference type="ARBA" id="ARBA00022692"/>
    </source>
</evidence>
<evidence type="ECO:0000313" key="13">
    <source>
        <dbReference type="Proteomes" id="UP000001646"/>
    </source>
</evidence>
<evidence type="ECO:0000256" key="9">
    <source>
        <dbReference type="ARBA" id="ARBA00023180"/>
    </source>
</evidence>
<evidence type="ECO:0000256" key="11">
    <source>
        <dbReference type="RuleBase" id="RU364020"/>
    </source>
</evidence>
<proteinExistence type="inferred from homology"/>
<dbReference type="OrthoDB" id="2019940at2759"/>
<dbReference type="PANTHER" id="PTHR12137:SF15">
    <property type="entry name" value="CARBOHYDRATE SULFOTRANSFERASE"/>
    <property type="match status" value="1"/>
</dbReference>
<dbReference type="InParanoid" id="A0A803T3R9"/>
<evidence type="ECO:0000313" key="12">
    <source>
        <dbReference type="Ensembl" id="ENSACAP00000029859.1"/>
    </source>
</evidence>
<gene>
    <name evidence="12" type="primary">LOC103277827</name>
</gene>
<comment type="subcellular location">
    <subcellularLocation>
        <location evidence="1 11">Golgi apparatus membrane</location>
        <topology evidence="1 11">Single-pass type II membrane protein</topology>
    </subcellularLocation>
</comment>
<keyword evidence="10 11" id="KW-0119">Carbohydrate metabolism</keyword>
<dbReference type="EC" id="2.8.2.-" evidence="11"/>
<evidence type="ECO:0000256" key="8">
    <source>
        <dbReference type="ARBA" id="ARBA00023136"/>
    </source>
</evidence>
<evidence type="ECO:0000256" key="3">
    <source>
        <dbReference type="ARBA" id="ARBA00022679"/>
    </source>
</evidence>
<evidence type="ECO:0000256" key="7">
    <source>
        <dbReference type="ARBA" id="ARBA00023034"/>
    </source>
</evidence>
<keyword evidence="13" id="KW-1185">Reference proteome</keyword>
<reference evidence="12 13" key="1">
    <citation type="submission" date="2009-12" db="EMBL/GenBank/DDBJ databases">
        <title>The Genome Sequence of Anolis carolinensis (Green Anole Lizard).</title>
        <authorList>
            <consortium name="The Genome Sequencing Platform"/>
            <person name="Di Palma F."/>
            <person name="Alfoldi J."/>
            <person name="Heiman D."/>
            <person name="Young S."/>
            <person name="Grabherr M."/>
            <person name="Johnson J."/>
            <person name="Lander E.S."/>
            <person name="Lindblad-Toh K."/>
        </authorList>
    </citation>
    <scope>NUCLEOTIDE SEQUENCE [LARGE SCALE GENOMIC DNA]</scope>
    <source>
        <strain evidence="12 13">JBL SC #1</strain>
    </source>
</reference>
<keyword evidence="6 11" id="KW-1133">Transmembrane helix</keyword>
<evidence type="ECO:0000256" key="5">
    <source>
        <dbReference type="ARBA" id="ARBA00022968"/>
    </source>
</evidence>
<dbReference type="GO" id="GO:0016051">
    <property type="term" value="P:carbohydrate biosynthetic process"/>
    <property type="evidence" value="ECO:0007669"/>
    <property type="project" value="InterPro"/>
</dbReference>
<protein>
    <recommendedName>
        <fullName evidence="11">Carbohydrate sulfotransferase</fullName>
        <ecNumber evidence="11">2.8.2.-</ecNumber>
    </recommendedName>
</protein>
<feature type="transmembrane region" description="Helical" evidence="11">
    <location>
        <begin position="9"/>
        <end position="29"/>
    </location>
</feature>
<dbReference type="KEGG" id="acs:103277827"/>
<dbReference type="GO" id="GO:0000139">
    <property type="term" value="C:Golgi membrane"/>
    <property type="evidence" value="ECO:0007669"/>
    <property type="project" value="UniProtKB-SubCell"/>
</dbReference>
<dbReference type="PROSITE" id="PS00018">
    <property type="entry name" value="EF_HAND_1"/>
    <property type="match status" value="1"/>
</dbReference>
<keyword evidence="8 11" id="KW-0472">Membrane</keyword>
<dbReference type="InterPro" id="IPR005331">
    <property type="entry name" value="Sulfotransferase"/>
</dbReference>
<dbReference type="Ensembl" id="ENSACAT00000058078.1">
    <property type="protein sequence ID" value="ENSACAP00000029859.1"/>
    <property type="gene ID" value="ENSACAG00000038109.1"/>
</dbReference>
<evidence type="ECO:0000256" key="10">
    <source>
        <dbReference type="ARBA" id="ARBA00023277"/>
    </source>
</evidence>
<name>A0A803T3R9_ANOCA</name>
<comment type="similarity">
    <text evidence="2 11">Belongs to the sulfotransferase 2 family.</text>
</comment>
<keyword evidence="9 11" id="KW-0325">Glycoprotein</keyword>
<dbReference type="GeneID" id="103277827"/>